<dbReference type="GO" id="GO:0003841">
    <property type="term" value="F:1-acylglycerol-3-phosphate O-acyltransferase activity"/>
    <property type="evidence" value="ECO:0007669"/>
    <property type="project" value="TreeGrafter"/>
</dbReference>
<evidence type="ECO:0000256" key="4">
    <source>
        <dbReference type="SAM" id="MobiDB-lite"/>
    </source>
</evidence>
<dbReference type="SMART" id="SM00563">
    <property type="entry name" value="PlsC"/>
    <property type="match status" value="1"/>
</dbReference>
<comment type="caution">
    <text evidence="6">The sequence shown here is derived from an EMBL/GenBank/DDBJ whole genome shotgun (WGS) entry which is preliminary data.</text>
</comment>
<dbReference type="PANTHER" id="PTHR10983:SF24">
    <property type="entry name" value="1-ACYLGLYCEROL-3-PHOSPHATE O-ACYLTRANSFERASE 3, ISOFORM E-RELATED"/>
    <property type="match status" value="1"/>
</dbReference>
<evidence type="ECO:0000256" key="3">
    <source>
        <dbReference type="ARBA" id="ARBA00023315"/>
    </source>
</evidence>
<evidence type="ECO:0000259" key="5">
    <source>
        <dbReference type="SMART" id="SM00563"/>
    </source>
</evidence>
<evidence type="ECO:0000256" key="2">
    <source>
        <dbReference type="ARBA" id="ARBA00022679"/>
    </source>
</evidence>
<feature type="compositionally biased region" description="Polar residues" evidence="4">
    <location>
        <begin position="59"/>
        <end position="68"/>
    </location>
</feature>
<dbReference type="AlphaFoldDB" id="A0A7J6KY29"/>
<feature type="compositionally biased region" description="Basic and acidic residues" evidence="4">
    <location>
        <begin position="69"/>
        <end position="87"/>
    </location>
</feature>
<feature type="non-terminal residue" evidence="6">
    <location>
        <position position="689"/>
    </location>
</feature>
<comment type="similarity">
    <text evidence="1">Belongs to the 1-acyl-sn-glycerol-3-phosphate acyltransferase family.</text>
</comment>
<dbReference type="Pfam" id="PF16076">
    <property type="entry name" value="Acyltransf_C"/>
    <property type="match status" value="1"/>
</dbReference>
<dbReference type="Proteomes" id="UP000570595">
    <property type="component" value="Unassembled WGS sequence"/>
</dbReference>
<dbReference type="EMBL" id="JABAHT010000870">
    <property type="protein sequence ID" value="KAF4651336.1"/>
    <property type="molecule type" value="Genomic_DNA"/>
</dbReference>
<dbReference type="PANTHER" id="PTHR10983">
    <property type="entry name" value="1-ACYLGLYCEROL-3-PHOSPHATE ACYLTRANSFERASE-RELATED"/>
    <property type="match status" value="1"/>
</dbReference>
<dbReference type="InterPro" id="IPR032098">
    <property type="entry name" value="Acyltransf_C"/>
</dbReference>
<feature type="region of interest" description="Disordered" evidence="4">
    <location>
        <begin position="1"/>
        <end position="34"/>
    </location>
</feature>
<gene>
    <name evidence="6" type="primary">AGPAT4</name>
    <name evidence="6" type="ORF">FOZ61_010567</name>
</gene>
<name>A0A7J6KY29_PEROL</name>
<keyword evidence="2 6" id="KW-0808">Transferase</keyword>
<feature type="region of interest" description="Disordered" evidence="4">
    <location>
        <begin position="46"/>
        <end position="87"/>
    </location>
</feature>
<accession>A0A7J6KY29</accession>
<dbReference type="GO" id="GO:0012505">
    <property type="term" value="C:endomembrane system"/>
    <property type="evidence" value="ECO:0007669"/>
    <property type="project" value="TreeGrafter"/>
</dbReference>
<reference evidence="6 7" key="1">
    <citation type="submission" date="2020-04" db="EMBL/GenBank/DDBJ databases">
        <title>Perkinsus olseni comparative genomics.</title>
        <authorList>
            <person name="Bogema D.R."/>
        </authorList>
    </citation>
    <scope>NUCLEOTIDE SEQUENCE [LARGE SCALE GENOMIC DNA]</scope>
    <source>
        <strain evidence="6">ATCC PRA-179</strain>
    </source>
</reference>
<dbReference type="OrthoDB" id="189226at2759"/>
<organism evidence="6 7">
    <name type="scientific">Perkinsus olseni</name>
    <name type="common">Perkinsus atlanticus</name>
    <dbReference type="NCBI Taxonomy" id="32597"/>
    <lineage>
        <taxon>Eukaryota</taxon>
        <taxon>Sar</taxon>
        <taxon>Alveolata</taxon>
        <taxon>Perkinsozoa</taxon>
        <taxon>Perkinsea</taxon>
        <taxon>Perkinsida</taxon>
        <taxon>Perkinsidae</taxon>
        <taxon>Perkinsus</taxon>
    </lineage>
</organism>
<keyword evidence="3 6" id="KW-0012">Acyltransferase</keyword>
<proteinExistence type="inferred from homology"/>
<dbReference type="Pfam" id="PF01553">
    <property type="entry name" value="Acyltransferase"/>
    <property type="match status" value="1"/>
</dbReference>
<evidence type="ECO:0000313" key="7">
    <source>
        <dbReference type="Proteomes" id="UP000570595"/>
    </source>
</evidence>
<evidence type="ECO:0000313" key="6">
    <source>
        <dbReference type="EMBL" id="KAF4651336.1"/>
    </source>
</evidence>
<dbReference type="SUPFAM" id="SSF69593">
    <property type="entry name" value="Glycerol-3-phosphate (1)-acyltransferase"/>
    <property type="match status" value="1"/>
</dbReference>
<dbReference type="CDD" id="cd07990">
    <property type="entry name" value="LPLAT_LCLAT1-like"/>
    <property type="match status" value="1"/>
</dbReference>
<feature type="compositionally biased region" description="Basic and acidic residues" evidence="4">
    <location>
        <begin position="1"/>
        <end position="12"/>
    </location>
</feature>
<protein>
    <submittedName>
        <fullName evidence="6">1-acyl-sn-glycerol-3-phosphate acyltransferase delta</fullName>
    </submittedName>
</protein>
<evidence type="ECO:0000256" key="1">
    <source>
        <dbReference type="ARBA" id="ARBA00008655"/>
    </source>
</evidence>
<dbReference type="InterPro" id="IPR002123">
    <property type="entry name" value="Plipid/glycerol_acylTrfase"/>
</dbReference>
<feature type="domain" description="Phospholipid/glycerol acyltransferase" evidence="5">
    <location>
        <begin position="341"/>
        <end position="463"/>
    </location>
</feature>
<sequence>MAPTEEGRDAAKRSRRNQQQQQQQLYNPSSLPVRIDLSAPDTLEQLRKASRNPRVPSSCFATSRGTTETAKDEQQHGRGDRSMQLRSEGRARGRLLIESNLERRWEMEGYTIECRITVLNYAGKELAMIALGDVFVSWLRYFHKEYDDEWFSKNYKRLAHGPFREVFDAFNNIGGDAYSSADTSADAGKSNTNDLLMFEEIQEKQDSQFDPLMRPSVSPGRDHPPMAPADDVLDLSRVRCSVLQEMPRSRVLHVGVMGGVISTIDGTTGMLALMANGVIMNILQLAAYGIMTPFSRDAFRKLNWYICYLSWAPLIAWGERTTRLVMHGNAQDWGQLSRDRALVLSNHIAGMDWLMMWAVTERTGGLPACKALLKESLRFLPFLGWSWACADYPFLARQWDKDKKSLAKSFQRLREYTSPYLLTVFAEGTRRTATKLRESQEFAKSKGWKSLQNVLLPKTKGFTATVNALADQLDSVFDVTLVSPPGLEPTLGSVITGKDAELHVLLDRIPIDKIPLGDDTKLDAWLRHRWAVKDDRISGFLSSGSCTFPGGIKQVTSFNRRILPRGKLVDCLKFRWNSSFIKKILYGFETADVGSIMYRTIQGLFVIALVYLVYKAFRTDDEDVLRFRMRVVDIEGLLGHFNSHVDMDIRGLEETLQALGRGMKKSQVHAVCGDDRFRRLLATIGAQIP</sequence>